<dbReference type="EMBL" id="JBIRGQ010000004">
    <property type="protein sequence ID" value="MFH8547911.1"/>
    <property type="molecule type" value="Genomic_DNA"/>
</dbReference>
<protein>
    <submittedName>
        <fullName evidence="2">Uncharacterized protein</fullName>
    </submittedName>
</protein>
<gene>
    <name evidence="2" type="ORF">ACH4F9_23155</name>
</gene>
<keyword evidence="3" id="KW-1185">Reference proteome</keyword>
<dbReference type="Proteomes" id="UP001610818">
    <property type="component" value="Unassembled WGS sequence"/>
</dbReference>
<feature type="region of interest" description="Disordered" evidence="1">
    <location>
        <begin position="1"/>
        <end position="21"/>
    </location>
</feature>
<evidence type="ECO:0000313" key="3">
    <source>
        <dbReference type="Proteomes" id="UP001610818"/>
    </source>
</evidence>
<dbReference type="RefSeq" id="WP_397714271.1">
    <property type="nucleotide sequence ID" value="NZ_JBIRGN010000004.1"/>
</dbReference>
<proteinExistence type="predicted"/>
<accession>A0ABW7QSD7</accession>
<name>A0ABW7QSD7_9ACTN</name>
<organism evidence="2 3">
    <name type="scientific">Streptomyces longisporoflavus</name>
    <dbReference type="NCBI Taxonomy" id="28044"/>
    <lineage>
        <taxon>Bacteria</taxon>
        <taxon>Bacillati</taxon>
        <taxon>Actinomycetota</taxon>
        <taxon>Actinomycetes</taxon>
        <taxon>Kitasatosporales</taxon>
        <taxon>Streptomycetaceae</taxon>
        <taxon>Streptomyces</taxon>
    </lineage>
</organism>
<evidence type="ECO:0000256" key="1">
    <source>
        <dbReference type="SAM" id="MobiDB-lite"/>
    </source>
</evidence>
<evidence type="ECO:0000313" key="2">
    <source>
        <dbReference type="EMBL" id="MFH8547911.1"/>
    </source>
</evidence>
<reference evidence="2 3" key="1">
    <citation type="submission" date="2024-10" db="EMBL/GenBank/DDBJ databases">
        <title>The Natural Products Discovery Center: Release of the First 8490 Sequenced Strains for Exploring Actinobacteria Biosynthetic Diversity.</title>
        <authorList>
            <person name="Kalkreuter E."/>
            <person name="Kautsar S.A."/>
            <person name="Yang D."/>
            <person name="Bader C.D."/>
            <person name="Teijaro C.N."/>
            <person name="Fluegel L."/>
            <person name="Davis C.M."/>
            <person name="Simpson J.R."/>
            <person name="Lauterbach L."/>
            <person name="Steele A.D."/>
            <person name="Gui C."/>
            <person name="Meng S."/>
            <person name="Li G."/>
            <person name="Viehrig K."/>
            <person name="Ye F."/>
            <person name="Su P."/>
            <person name="Kiefer A.F."/>
            <person name="Nichols A."/>
            <person name="Cepeda A.J."/>
            <person name="Yan W."/>
            <person name="Fan B."/>
            <person name="Jiang Y."/>
            <person name="Adhikari A."/>
            <person name="Zheng C.-J."/>
            <person name="Schuster L."/>
            <person name="Cowan T.M."/>
            <person name="Smanski M.J."/>
            <person name="Chevrette M.G."/>
            <person name="De Carvalho L.P.S."/>
            <person name="Shen B."/>
        </authorList>
    </citation>
    <scope>NUCLEOTIDE SEQUENCE [LARGE SCALE GENOMIC DNA]</scope>
    <source>
        <strain evidence="2 3">NPDC017990</strain>
    </source>
</reference>
<comment type="caution">
    <text evidence="2">The sequence shown here is derived from an EMBL/GenBank/DDBJ whole genome shotgun (WGS) entry which is preliminary data.</text>
</comment>
<sequence>MSKLISAAGEPVRRNRNSLDGARVRDLHGAREQQLVRPKPFGFAGFRNWNRSLDTRPSMAREYG</sequence>